<protein>
    <submittedName>
        <fullName evidence="1">Uncharacterized protein</fullName>
    </submittedName>
</protein>
<organism evidence="1 2">
    <name type="scientific">Cutaneotrichosporon cavernicola</name>
    <dbReference type="NCBI Taxonomy" id="279322"/>
    <lineage>
        <taxon>Eukaryota</taxon>
        <taxon>Fungi</taxon>
        <taxon>Dikarya</taxon>
        <taxon>Basidiomycota</taxon>
        <taxon>Agaricomycotina</taxon>
        <taxon>Tremellomycetes</taxon>
        <taxon>Trichosporonales</taxon>
        <taxon>Trichosporonaceae</taxon>
        <taxon>Cutaneotrichosporon</taxon>
    </lineage>
</organism>
<evidence type="ECO:0000313" key="2">
    <source>
        <dbReference type="Proteomes" id="UP001233271"/>
    </source>
</evidence>
<sequence>MARITQVYQGTYLARPADIMSLPDLVDRTANVYTNATRNMKLWEDTLIALPHNPEYPIGSPNPIDPNTISFLDLTAIPAGSPVPFFPNLRAVHVRPESAFVPAPVVIHTIQARAGENWGINPGLIPRVYNMEAYQRIQRVVCIVRADTGVEIAASSMDIDEWIDVLSSLGSAVTREKDPGDKDRPPSLKLVLRILPASIQRVPLPSNWDVNYSALAQLGIAVGAHLPDVKLYLDGPEMWDMEWLGFNFFAQRPDYHAAYQHIATLVGQKQIGTWKVVDEHMGYDKWLERKLIGHVAALRQGEYEKAVRAEGLWEFETSRQ</sequence>
<dbReference type="RefSeq" id="XP_060455928.1">
    <property type="nucleotide sequence ID" value="XM_060599212.1"/>
</dbReference>
<evidence type="ECO:0000313" key="1">
    <source>
        <dbReference type="EMBL" id="BEI90663.1"/>
    </source>
</evidence>
<dbReference type="EMBL" id="AP028214">
    <property type="protein sequence ID" value="BEI90663.1"/>
    <property type="molecule type" value="Genomic_DNA"/>
</dbReference>
<dbReference type="KEGG" id="ccac:CcaHIS019_0307330"/>
<gene>
    <name evidence="1" type="ORF">CcaverHIS019_0307330</name>
</gene>
<keyword evidence="2" id="KW-1185">Reference proteome</keyword>
<accession>A0AA48IJ21</accession>
<dbReference type="AlphaFoldDB" id="A0AA48IJ21"/>
<dbReference type="GeneID" id="85494533"/>
<dbReference type="Proteomes" id="UP001233271">
    <property type="component" value="Chromosome 3"/>
</dbReference>
<reference evidence="1" key="1">
    <citation type="journal article" date="2023" name="BMC Genomics">
        <title>Chromosome-level genome assemblies of Cutaneotrichosporon spp. (Trichosporonales, Basidiomycota) reveal imbalanced evolution between nucleotide sequences and chromosome synteny.</title>
        <authorList>
            <person name="Kobayashi Y."/>
            <person name="Kayamori A."/>
            <person name="Aoki K."/>
            <person name="Shiwa Y."/>
            <person name="Matsutani M."/>
            <person name="Fujita N."/>
            <person name="Sugita T."/>
            <person name="Iwasaki W."/>
            <person name="Tanaka N."/>
            <person name="Takashima M."/>
        </authorList>
    </citation>
    <scope>NUCLEOTIDE SEQUENCE</scope>
    <source>
        <strain evidence="1">HIS019</strain>
    </source>
</reference>
<name>A0AA48IJ21_9TREE</name>
<proteinExistence type="predicted"/>